<dbReference type="Gene3D" id="1.20.1720.10">
    <property type="entry name" value="Multidrug resistance protein D"/>
    <property type="match status" value="1"/>
</dbReference>
<organism evidence="7 8">
    <name type="scientific">Krasilnikovia cinnamomea</name>
    <dbReference type="NCBI Taxonomy" id="349313"/>
    <lineage>
        <taxon>Bacteria</taxon>
        <taxon>Bacillati</taxon>
        <taxon>Actinomycetota</taxon>
        <taxon>Actinomycetes</taxon>
        <taxon>Micromonosporales</taxon>
        <taxon>Micromonosporaceae</taxon>
        <taxon>Krasilnikovia</taxon>
    </lineage>
</organism>
<dbReference type="Gene3D" id="1.20.1250.20">
    <property type="entry name" value="MFS general substrate transporter like domains"/>
    <property type="match status" value="1"/>
</dbReference>
<feature type="transmembrane region" description="Helical" evidence="5">
    <location>
        <begin position="177"/>
        <end position="196"/>
    </location>
</feature>
<dbReference type="Pfam" id="PF07690">
    <property type="entry name" value="MFS_1"/>
    <property type="match status" value="1"/>
</dbReference>
<evidence type="ECO:0000256" key="5">
    <source>
        <dbReference type="SAM" id="Phobius"/>
    </source>
</evidence>
<feature type="domain" description="Major facilitator superfamily (MFS) profile" evidence="6">
    <location>
        <begin position="24"/>
        <end position="462"/>
    </location>
</feature>
<keyword evidence="8" id="KW-1185">Reference proteome</keyword>
<dbReference type="InterPro" id="IPR011701">
    <property type="entry name" value="MFS"/>
</dbReference>
<feature type="transmembrane region" description="Helical" evidence="5">
    <location>
        <begin position="119"/>
        <end position="138"/>
    </location>
</feature>
<feature type="transmembrane region" description="Helical" evidence="5">
    <location>
        <begin position="241"/>
        <end position="258"/>
    </location>
</feature>
<feature type="transmembrane region" description="Helical" evidence="5">
    <location>
        <begin position="313"/>
        <end position="332"/>
    </location>
</feature>
<dbReference type="RefSeq" id="WP_130512253.1">
    <property type="nucleotide sequence ID" value="NZ_SHKY01000001.1"/>
</dbReference>
<comment type="subcellular location">
    <subcellularLocation>
        <location evidence="1">Cell membrane</location>
        <topology evidence="1">Multi-pass membrane protein</topology>
    </subcellularLocation>
</comment>
<sequence>MSVADSAATSRSEPTGARSGDGVKILALAIGFVMATLDATIVTVAAVDIADDIGMGVAGLTWLMDGYILSFASLLLLSGSLADRFGARRTYLAGLAVFIVGSTMCGLAGGGTFLIVSRIVQGAGAALFMPSSLSLLVGEFPEPRRRATVLGLWTAIVSTASGLGPAIGGVLVGTLGWRSIFLINIPFGIVGAVLTLRRISPSPRRPRSLNLASNAAAAGLVAALSIALIEGPHLGWGSPRMIALGAVAVIAAGTLILVERSAADPLMPRSLLHNPVFVSATAIGFLLNLALFGSIFMLGVFMQRAWGLTSMTAGVWLLPMMAVFVLGNLTFARLARRVGSRRPVLVALPLAAACVATMVTISASTPYVVLAVLVGVANFCVGVTVPALTATLMEAAGSHANTAGALLNANRQVGALLGVAAVGTVLASAGDWYRAASVGFAITALAYGAAGALAWRFTRGEATARPAPAAR</sequence>
<feature type="transmembrane region" description="Helical" evidence="5">
    <location>
        <begin position="90"/>
        <end position="113"/>
    </location>
</feature>
<dbReference type="EMBL" id="SHKY01000001">
    <property type="protein sequence ID" value="RZU53804.1"/>
    <property type="molecule type" value="Genomic_DNA"/>
</dbReference>
<dbReference type="InterPro" id="IPR036259">
    <property type="entry name" value="MFS_trans_sf"/>
</dbReference>
<dbReference type="InterPro" id="IPR020846">
    <property type="entry name" value="MFS_dom"/>
</dbReference>
<feature type="transmembrane region" description="Helical" evidence="5">
    <location>
        <begin position="150"/>
        <end position="171"/>
    </location>
</feature>
<keyword evidence="4 5" id="KW-0472">Membrane</keyword>
<keyword evidence="3 5" id="KW-1133">Transmembrane helix</keyword>
<dbReference type="PANTHER" id="PTHR42718">
    <property type="entry name" value="MAJOR FACILITATOR SUPERFAMILY MULTIDRUG TRANSPORTER MFSC"/>
    <property type="match status" value="1"/>
</dbReference>
<evidence type="ECO:0000256" key="2">
    <source>
        <dbReference type="ARBA" id="ARBA00022692"/>
    </source>
</evidence>
<feature type="transmembrane region" description="Helical" evidence="5">
    <location>
        <begin position="344"/>
        <end position="361"/>
    </location>
</feature>
<evidence type="ECO:0000256" key="3">
    <source>
        <dbReference type="ARBA" id="ARBA00022989"/>
    </source>
</evidence>
<evidence type="ECO:0000259" key="6">
    <source>
        <dbReference type="PROSITE" id="PS50850"/>
    </source>
</evidence>
<feature type="transmembrane region" description="Helical" evidence="5">
    <location>
        <begin position="367"/>
        <end position="392"/>
    </location>
</feature>
<dbReference type="OrthoDB" id="9781469at2"/>
<protein>
    <submittedName>
        <fullName evidence="7">DHA2 family methylenomycin A resistance protein-like MFS transporter</fullName>
    </submittedName>
</protein>
<dbReference type="GO" id="GO:0022857">
    <property type="term" value="F:transmembrane transporter activity"/>
    <property type="evidence" value="ECO:0007669"/>
    <property type="project" value="InterPro"/>
</dbReference>
<dbReference type="SUPFAM" id="SSF103473">
    <property type="entry name" value="MFS general substrate transporter"/>
    <property type="match status" value="1"/>
</dbReference>
<dbReference type="Proteomes" id="UP000292564">
    <property type="component" value="Unassembled WGS sequence"/>
</dbReference>
<feature type="transmembrane region" description="Helical" evidence="5">
    <location>
        <begin position="413"/>
        <end position="430"/>
    </location>
</feature>
<feature type="transmembrane region" description="Helical" evidence="5">
    <location>
        <begin position="208"/>
        <end position="229"/>
    </location>
</feature>
<feature type="transmembrane region" description="Helical" evidence="5">
    <location>
        <begin position="278"/>
        <end position="301"/>
    </location>
</feature>
<feature type="transmembrane region" description="Helical" evidence="5">
    <location>
        <begin position="53"/>
        <end position="78"/>
    </location>
</feature>
<gene>
    <name evidence="7" type="ORF">EV385_5738</name>
</gene>
<dbReference type="PANTHER" id="PTHR42718:SF40">
    <property type="entry name" value="METHYLENOMYCIN A RESISTANCE PROTEIN"/>
    <property type="match status" value="1"/>
</dbReference>
<evidence type="ECO:0000256" key="1">
    <source>
        <dbReference type="ARBA" id="ARBA00004651"/>
    </source>
</evidence>
<evidence type="ECO:0000313" key="8">
    <source>
        <dbReference type="Proteomes" id="UP000292564"/>
    </source>
</evidence>
<evidence type="ECO:0000256" key="4">
    <source>
        <dbReference type="ARBA" id="ARBA00023136"/>
    </source>
</evidence>
<accession>A0A4Q7ZSH2</accession>
<dbReference type="AlphaFoldDB" id="A0A4Q7ZSH2"/>
<proteinExistence type="predicted"/>
<dbReference type="PROSITE" id="PS50850">
    <property type="entry name" value="MFS"/>
    <property type="match status" value="1"/>
</dbReference>
<comment type="caution">
    <text evidence="7">The sequence shown here is derived from an EMBL/GenBank/DDBJ whole genome shotgun (WGS) entry which is preliminary data.</text>
</comment>
<name>A0A4Q7ZSH2_9ACTN</name>
<dbReference type="CDD" id="cd17321">
    <property type="entry name" value="MFS_MMR_MDR_like"/>
    <property type="match status" value="1"/>
</dbReference>
<feature type="transmembrane region" description="Helical" evidence="5">
    <location>
        <begin position="436"/>
        <end position="455"/>
    </location>
</feature>
<dbReference type="GO" id="GO:0005886">
    <property type="term" value="C:plasma membrane"/>
    <property type="evidence" value="ECO:0007669"/>
    <property type="project" value="UniProtKB-SubCell"/>
</dbReference>
<evidence type="ECO:0000313" key="7">
    <source>
        <dbReference type="EMBL" id="RZU53804.1"/>
    </source>
</evidence>
<reference evidence="7 8" key="1">
    <citation type="submission" date="2019-02" db="EMBL/GenBank/DDBJ databases">
        <title>Sequencing the genomes of 1000 actinobacteria strains.</title>
        <authorList>
            <person name="Klenk H.-P."/>
        </authorList>
    </citation>
    <scope>NUCLEOTIDE SEQUENCE [LARGE SCALE GENOMIC DNA]</scope>
    <source>
        <strain evidence="7 8">DSM 45162</strain>
    </source>
</reference>
<keyword evidence="2 5" id="KW-0812">Transmembrane</keyword>
<feature type="transmembrane region" description="Helical" evidence="5">
    <location>
        <begin position="25"/>
        <end position="47"/>
    </location>
</feature>